<dbReference type="CDD" id="cd10451">
    <property type="entry name" value="GIY-YIG_LuxR_like"/>
    <property type="match status" value="1"/>
</dbReference>
<evidence type="ECO:0000313" key="2">
    <source>
        <dbReference type="Proteomes" id="UP000582837"/>
    </source>
</evidence>
<dbReference type="RefSeq" id="WP_205761846.1">
    <property type="nucleotide sequence ID" value="NZ_JABDTL010000002.1"/>
</dbReference>
<gene>
    <name evidence="1" type="ORF">HNQ61_003098</name>
</gene>
<evidence type="ECO:0008006" key="3">
    <source>
        <dbReference type="Google" id="ProtNLM"/>
    </source>
</evidence>
<dbReference type="EMBL" id="JACHIA010000008">
    <property type="protein sequence ID" value="MBB6071474.1"/>
    <property type="molecule type" value="Genomic_DNA"/>
</dbReference>
<accession>A0A841H0L1</accession>
<dbReference type="Proteomes" id="UP000582837">
    <property type="component" value="Unassembled WGS sequence"/>
</dbReference>
<dbReference type="AlphaFoldDB" id="A0A841H0L1"/>
<reference evidence="1 2" key="1">
    <citation type="submission" date="2020-08" db="EMBL/GenBank/DDBJ databases">
        <title>Genomic Encyclopedia of Type Strains, Phase IV (KMG-IV): sequencing the most valuable type-strain genomes for metagenomic binning, comparative biology and taxonomic classification.</title>
        <authorList>
            <person name="Goeker M."/>
        </authorList>
    </citation>
    <scope>NUCLEOTIDE SEQUENCE [LARGE SCALE GENOMIC DNA]</scope>
    <source>
        <strain evidence="1 2">DSM 29007</strain>
    </source>
</reference>
<comment type="caution">
    <text evidence="1">The sequence shown here is derived from an EMBL/GenBank/DDBJ whole genome shotgun (WGS) entry which is preliminary data.</text>
</comment>
<organism evidence="1 2">
    <name type="scientific">Longimicrobium terrae</name>
    <dbReference type="NCBI Taxonomy" id="1639882"/>
    <lineage>
        <taxon>Bacteria</taxon>
        <taxon>Pseudomonadati</taxon>
        <taxon>Gemmatimonadota</taxon>
        <taxon>Longimicrobiia</taxon>
        <taxon>Longimicrobiales</taxon>
        <taxon>Longimicrobiaceae</taxon>
        <taxon>Longimicrobium</taxon>
    </lineage>
</organism>
<dbReference type="Gene3D" id="3.40.1440.10">
    <property type="entry name" value="GIY-YIG endonuclease"/>
    <property type="match status" value="1"/>
</dbReference>
<protein>
    <recommendedName>
        <fullName evidence="3">GIY-YIG nuclease family protein</fullName>
    </recommendedName>
</protein>
<proteinExistence type="predicted"/>
<keyword evidence="2" id="KW-1185">Reference proteome</keyword>
<evidence type="ECO:0000313" key="1">
    <source>
        <dbReference type="EMBL" id="MBB6071474.1"/>
    </source>
</evidence>
<sequence length="120" mass="13822">MNKRELVRAYKESARPMGIFRVHNTANGRSLVGRSVDLPSILNRMRTQLKFGGHPNRELQREWNALGPDVFAFEVLDTLTPPDDSPGYDPADDLRTLEAMWMERLEPFDERGYHKRPASP</sequence>
<name>A0A841H0L1_9BACT</name>
<dbReference type="InterPro" id="IPR035901">
    <property type="entry name" value="GIY-YIG_endonuc_sf"/>
</dbReference>